<dbReference type="Pfam" id="PF12705">
    <property type="entry name" value="PDDEXK_1"/>
    <property type="match status" value="1"/>
</dbReference>
<protein>
    <submittedName>
        <fullName evidence="3">FIG041266: ATP-dependent nuclease subunit B</fullName>
    </submittedName>
</protein>
<evidence type="ECO:0000313" key="3">
    <source>
        <dbReference type="EMBL" id="VAW11665.1"/>
    </source>
</evidence>
<dbReference type="InterPro" id="IPR027417">
    <property type="entry name" value="P-loop_NTPase"/>
</dbReference>
<feature type="domain" description="PD-(D/E)XK endonuclease-like" evidence="2">
    <location>
        <begin position="750"/>
        <end position="988"/>
    </location>
</feature>
<proteinExistence type="predicted"/>
<sequence>MADSDYPLRVFTVAPGAPFLDTLARAVLGGDLAHGGTPPPPLALAQTEILLPSRRAARGLGAIFPAHVSGQALLLPKISTLGDVEDEPAARFAAEGPLPRQIISDLERQIVLADISRTWSGRRQADPQCAAVDPVPRNAGEAAAFAHDLGQLIDAMEAQDIDSAGLAGILPEDRSHLAKNWAVNLDFLTCAMTQLTGHLEARCLVSRIAHRSAEADRLTARLLAHGSPRPMIAAGSTGSVPATARLLRAIAGLPNGAVVLPGLDFDLDAESWEQLGPDHPQYGLKTLLDAFGITRGHVRVLGSSPPAIATRARLQSEAMRPAQTAHKWITGLNRFSTAEAQDALEGVSKIVTANAFEEARVIALIMRAALEKPAGTLALVTPDRHLARRVRSELSRWRIEIDDSAGEPLHATAQGMFLRLLAETVTSGFSPVPTLGLLKHPLTRLGLAPAHVRHAARVVELVALRGGRPGLGLKGLAAAFEGERRAPSRHPVLRRLGPSDYEAGATLLEQLSAATRPLAGLANTQEPVAAAELVQGLVQAAEAVAAAPKGEPSRLWRGEVGEALAGFLAELGDAARIAAPIEAASLPGWLVQLMAGHLVRQPGRGHPRLAIWGLLEARLQQADTVILAGLNEGNWPSDAPTNPWLGRNMAAAMGLTLPERRIGLQAHDFTEGFLAPKIILTRSEKSGGAPAVPSRWLWRMQAMTDGLGVSGATEPAEPWLAWARGLDPAPVPRPQEPPRPAPPVAARPTSLSVTAIETWIRDPYAIYARHILGLEPLAPIDQAPDARDYGTMVHRALAQLVAKYPVAPLPETALADLLRFGSEIFTELNHRPGLRAYWWMRFERIARWFITEDQGLRAAGTKSACEVKGRLDVQIAGQDPPFTLTARADRIDLARDGTARLIDYKTGAVPSARVFATLMAPQMPLEAAIVAAGGFEGLGRRDVSALTYIQLTGRTPAGEVFELGGEPAHMGRAATEKLMNLAQIYARPQTPYRSRVAPKRVDFTGDFDHLARVKEWSQGTGRRHDG</sequence>
<dbReference type="InterPro" id="IPR038726">
    <property type="entry name" value="PDDEXK_AddAB-type"/>
</dbReference>
<feature type="compositionally biased region" description="Pro residues" evidence="1">
    <location>
        <begin position="729"/>
        <end position="745"/>
    </location>
</feature>
<dbReference type="NCBIfam" id="TIGR02786">
    <property type="entry name" value="addB_alphas"/>
    <property type="match status" value="1"/>
</dbReference>
<evidence type="ECO:0000259" key="2">
    <source>
        <dbReference type="Pfam" id="PF12705"/>
    </source>
</evidence>
<accession>A0A3B0T015</accession>
<evidence type="ECO:0000256" key="1">
    <source>
        <dbReference type="SAM" id="MobiDB-lite"/>
    </source>
</evidence>
<dbReference type="SUPFAM" id="SSF52540">
    <property type="entry name" value="P-loop containing nucleoside triphosphate hydrolases"/>
    <property type="match status" value="1"/>
</dbReference>
<dbReference type="EMBL" id="UOEM01000032">
    <property type="protein sequence ID" value="VAW11665.1"/>
    <property type="molecule type" value="Genomic_DNA"/>
</dbReference>
<reference evidence="3" key="1">
    <citation type="submission" date="2018-06" db="EMBL/GenBank/DDBJ databases">
        <authorList>
            <person name="Zhirakovskaya E."/>
        </authorList>
    </citation>
    <scope>NUCLEOTIDE SEQUENCE</scope>
</reference>
<dbReference type="AlphaFoldDB" id="A0A3B0T015"/>
<organism evidence="3">
    <name type="scientific">hydrothermal vent metagenome</name>
    <dbReference type="NCBI Taxonomy" id="652676"/>
    <lineage>
        <taxon>unclassified sequences</taxon>
        <taxon>metagenomes</taxon>
        <taxon>ecological metagenomes</taxon>
    </lineage>
</organism>
<name>A0A3B0T015_9ZZZZ</name>
<dbReference type="InterPro" id="IPR014153">
    <property type="entry name" value="Ds_break_AddB"/>
</dbReference>
<feature type="region of interest" description="Disordered" evidence="1">
    <location>
        <begin position="727"/>
        <end position="746"/>
    </location>
</feature>
<gene>
    <name evidence="3" type="ORF">MNBD_ALPHA09-308</name>
</gene>